<dbReference type="Pfam" id="PF11102">
    <property type="entry name" value="YjbF"/>
    <property type="match status" value="1"/>
</dbReference>
<dbReference type="RefSeq" id="WP_034731646.1">
    <property type="nucleotide sequence ID" value="NZ_JPIN01000005.1"/>
</dbReference>
<accession>A0A094J9A2</accession>
<keyword evidence="1" id="KW-0732">Signal</keyword>
<dbReference type="OrthoDB" id="6237231at2"/>
<dbReference type="eggNOG" id="ENOG502ZAMG">
    <property type="taxonomic scope" value="Bacteria"/>
</dbReference>
<dbReference type="STRING" id="1517416.IDAT_05690"/>
<dbReference type="SUPFAM" id="SSF159270">
    <property type="entry name" value="YmcC-like"/>
    <property type="match status" value="1"/>
</dbReference>
<protein>
    <recommendedName>
        <fullName evidence="4">Lipoprotein</fullName>
    </recommendedName>
</protein>
<sequence length="240" mass="26731">MTAMPRTLLLGALATLLLSGCSARVQNMVNTAKTAFFGHQDVELSVERVNAYPYAAAYVKTDNFPQAIAVLDRFSGEQRVYRTGGDEALTTRFGRVISSAGIPGMPLHTFDWRQDPLACHVQQQHRGTKQLCPREWQRTVEIGNYGENDVRQVSFDSTFTVGNTIDYVHPDGTPLQAVVINEQGQAGNRAFRNEFYAVAGRIVYAKQWVSTELGYVTWREMKPFSGDLSGDRSDSNGEQQ</sequence>
<dbReference type="AlphaFoldDB" id="A0A094J9A2"/>
<evidence type="ECO:0000313" key="3">
    <source>
        <dbReference type="Proteomes" id="UP000053718"/>
    </source>
</evidence>
<dbReference type="InterPro" id="IPR023373">
    <property type="entry name" value="YmcC_sf"/>
</dbReference>
<dbReference type="EMBL" id="JPIN01000005">
    <property type="protein sequence ID" value="KFZ29166.1"/>
    <property type="molecule type" value="Genomic_DNA"/>
</dbReference>
<dbReference type="PROSITE" id="PS51257">
    <property type="entry name" value="PROKAR_LIPOPROTEIN"/>
    <property type="match status" value="1"/>
</dbReference>
<proteinExistence type="predicted"/>
<evidence type="ECO:0000313" key="2">
    <source>
        <dbReference type="EMBL" id="KFZ29166.1"/>
    </source>
</evidence>
<organism evidence="2 3">
    <name type="scientific">Pseudidiomarina atlantica</name>
    <dbReference type="NCBI Taxonomy" id="1517416"/>
    <lineage>
        <taxon>Bacteria</taxon>
        <taxon>Pseudomonadati</taxon>
        <taxon>Pseudomonadota</taxon>
        <taxon>Gammaproteobacteria</taxon>
        <taxon>Alteromonadales</taxon>
        <taxon>Idiomarinaceae</taxon>
        <taxon>Pseudidiomarina</taxon>
    </lineage>
</organism>
<dbReference type="Proteomes" id="UP000053718">
    <property type="component" value="Unassembled WGS sequence"/>
</dbReference>
<name>A0A094J9A2_9GAMM</name>
<dbReference type="Gene3D" id="2.40.360.10">
    <property type="entry name" value="YmcC-like"/>
    <property type="match status" value="1"/>
</dbReference>
<reference evidence="2 3" key="1">
    <citation type="submission" date="2014-06" db="EMBL/GenBank/DDBJ databases">
        <title>Draft genome sequence of Idiomarina sp. MCCC 1A10513.</title>
        <authorList>
            <person name="Du J."/>
            <person name="Lai Q."/>
            <person name="Shao Z."/>
        </authorList>
    </citation>
    <scope>NUCLEOTIDE SEQUENCE [LARGE SCALE GENOMIC DNA]</scope>
    <source>
        <strain evidence="2 3">MCCC 1A10513</strain>
    </source>
</reference>
<evidence type="ECO:0008006" key="4">
    <source>
        <dbReference type="Google" id="ProtNLM"/>
    </source>
</evidence>
<keyword evidence="3" id="KW-1185">Reference proteome</keyword>
<gene>
    <name evidence="2" type="ORF">IDAT_05690</name>
</gene>
<comment type="caution">
    <text evidence="2">The sequence shown here is derived from an EMBL/GenBank/DDBJ whole genome shotgun (WGS) entry which is preliminary data.</text>
</comment>
<dbReference type="InterPro" id="IPR021308">
    <property type="entry name" value="GfcB"/>
</dbReference>
<feature type="chain" id="PRO_5001905763" description="Lipoprotein" evidence="1">
    <location>
        <begin position="28"/>
        <end position="240"/>
    </location>
</feature>
<evidence type="ECO:0000256" key="1">
    <source>
        <dbReference type="SAM" id="SignalP"/>
    </source>
</evidence>
<feature type="signal peptide" evidence="1">
    <location>
        <begin position="1"/>
        <end position="27"/>
    </location>
</feature>